<feature type="domain" description="PKD/Chitinase" evidence="2">
    <location>
        <begin position="799"/>
        <end position="891"/>
    </location>
</feature>
<reference evidence="3 4" key="1">
    <citation type="submission" date="2016-10" db="EMBL/GenBank/DDBJ databases">
        <authorList>
            <person name="de Groot N.N."/>
        </authorList>
    </citation>
    <scope>NUCLEOTIDE SEQUENCE [LARGE SCALE GENOMIC DNA]</scope>
    <source>
        <strain evidence="3 4">DSM 15893</strain>
    </source>
</reference>
<proteinExistence type="predicted"/>
<dbReference type="InterPro" id="IPR013783">
    <property type="entry name" value="Ig-like_fold"/>
</dbReference>
<feature type="region of interest" description="Disordered" evidence="1">
    <location>
        <begin position="934"/>
        <end position="1051"/>
    </location>
</feature>
<evidence type="ECO:0000256" key="1">
    <source>
        <dbReference type="SAM" id="MobiDB-lite"/>
    </source>
</evidence>
<feature type="compositionally biased region" description="Polar residues" evidence="1">
    <location>
        <begin position="944"/>
        <end position="962"/>
    </location>
</feature>
<name>A0A1I5UEA0_9GAMM</name>
<sequence>MSEVRIPANLKTIKINGLASLISPQGKSDITAGDQLNRGDILEVAENTLIEFEDDNGKHFFYNSNDVDALKNLTNTDENQNVDDISAIIRSIELGLDPTQNEENATSAGQNLSSSGTHGFFTLSRSANETIATAGFDTSEYTSLNGSADQLANEDAPLFDNPSIDISVESKTNDNTPTINGTTNLLPGTSVQLTITDANGIVLIINTIVQIGGSFTVDAPQALADGTFSVVALISDNQGNTATSSTNGIVDTIAPGEGTGPNGTDELPLVEIPEASGGVGEDELTDGVGVLVNPPTGTEPGDTITVTITQPDGSSTDVTTTVPDGWTGGTSVPVTVSPEDLGGENNELPDEGDYTITTTVTDSAGNTSSPSDPIDITVDTTAPGEGTGPNGTDELPLVEIPEASGGVGEDELTDGVEVLVTPPTGTEPGDTITVAVTQPDGSSTDVTATVPDGWTGGNPVPVTVSPEDLGGENGELPDEGDYTITTTVTDSAGNTSSPSDPIDITVDTTAPGEGTGPNGTDELPLVEIPEASGGVGEDELTDGVEVLVTPPTGTEPGDTITVAVTQPDGSSTDVTATVPDGWTGGNPVPVTVSPEDLGGENGELPDEGDYTITTTVTDSAGNTSSPSDPIDITVDTTAPGEGTGPNGTDELPLVEIPEASGGVGEDELTDGVEVLVTPPTGTEPGDTITVTVTQPDGSSADVTTTVPDGWTGGTSVPVTVSPEDLGGENGELPDEGDYTITTTVTDSAGNTSSPSESIEITIDTSAPGEGTGPNGTDELPLVEVPEASGGVGEDELTDGVEVLVTPTTGTEPGDTITVTVTQPGGSSTDVTTTVPDGWTSGTSVPVNVSPEDLGGENGELPDEGDYTITTTVTDSAGNTSSPSESVEITIDTTAPGEGTGPNGTDELPLVEIPEASGGVGENELNDGVEVLVTPPTGTEPGDTITVTVTQPDGSTTDVTTTVPDGWTGGTSVPVTVSPEDLGGSKGELPDEGDYTLTATVTDSAGNTSSPSEASNFTVDTTAPGEGTGAGGADEVPLVAIPEAADGVNKDE</sequence>
<evidence type="ECO:0000259" key="2">
    <source>
        <dbReference type="SMART" id="SM00089"/>
    </source>
</evidence>
<dbReference type="SMART" id="SM00089">
    <property type="entry name" value="PKD"/>
    <property type="match status" value="4"/>
</dbReference>
<dbReference type="NCBIfam" id="NF033682">
    <property type="entry name" value="retention_LapA"/>
    <property type="match status" value="1"/>
</dbReference>
<dbReference type="GeneID" id="35874122"/>
<dbReference type="OrthoDB" id="5829786at2"/>
<feature type="region of interest" description="Disordered" evidence="1">
    <location>
        <begin position="550"/>
        <end position="587"/>
    </location>
</feature>
<dbReference type="Pfam" id="PF12245">
    <property type="entry name" value="Big_3_2"/>
    <property type="match status" value="6"/>
</dbReference>
<feature type="region of interest" description="Disordered" evidence="1">
    <location>
        <begin position="677"/>
        <end position="736"/>
    </location>
</feature>
<feature type="compositionally biased region" description="Polar residues" evidence="1">
    <location>
        <begin position="434"/>
        <end position="447"/>
    </location>
</feature>
<dbReference type="Proteomes" id="UP000182692">
    <property type="component" value="Unassembled WGS sequence"/>
</dbReference>
<feature type="domain" description="PKD/Chitinase" evidence="2">
    <location>
        <begin position="287"/>
        <end position="379"/>
    </location>
</feature>
<feature type="region of interest" description="Disordered" evidence="1">
    <location>
        <begin position="422"/>
        <end position="459"/>
    </location>
</feature>
<feature type="compositionally biased region" description="Polar residues" evidence="1">
    <location>
        <begin position="805"/>
        <end position="846"/>
    </location>
</feature>
<dbReference type="InterPro" id="IPR047777">
    <property type="entry name" value="LapA-like_RM"/>
</dbReference>
<dbReference type="RefSeq" id="WP_074927992.1">
    <property type="nucleotide sequence ID" value="NZ_FOWR01000031.1"/>
</dbReference>
<protein>
    <submittedName>
        <fullName evidence="3">Ig-like domain (Group 3)</fullName>
    </submittedName>
</protein>
<feature type="region of interest" description="Disordered" evidence="1">
    <location>
        <begin position="294"/>
        <end position="352"/>
    </location>
</feature>
<dbReference type="STRING" id="1121869.SAMN03084138_03564"/>
<evidence type="ECO:0000313" key="3">
    <source>
        <dbReference type="EMBL" id="SFP93538.1"/>
    </source>
</evidence>
<dbReference type="InterPro" id="IPR022409">
    <property type="entry name" value="PKD/Chitinase_dom"/>
</dbReference>
<organism evidence="3 4">
    <name type="scientific">Enterovibrio norvegicus DSM 15893</name>
    <dbReference type="NCBI Taxonomy" id="1121869"/>
    <lineage>
        <taxon>Bacteria</taxon>
        <taxon>Pseudomonadati</taxon>
        <taxon>Pseudomonadota</taxon>
        <taxon>Gammaproteobacteria</taxon>
        <taxon>Vibrionales</taxon>
        <taxon>Vibrionaceae</taxon>
        <taxon>Enterovibrio</taxon>
    </lineage>
</organism>
<feature type="compositionally biased region" description="Polar residues" evidence="1">
    <location>
        <begin position="688"/>
        <end position="706"/>
    </location>
</feature>
<dbReference type="Gene3D" id="2.60.40.10">
    <property type="entry name" value="Immunoglobulins"/>
    <property type="match status" value="7"/>
</dbReference>
<feature type="compositionally biased region" description="Polar residues" evidence="1">
    <location>
        <begin position="562"/>
        <end position="575"/>
    </location>
</feature>
<dbReference type="AlphaFoldDB" id="A0A1I5UEA0"/>
<dbReference type="EMBL" id="FOWR01000031">
    <property type="protein sequence ID" value="SFP93538.1"/>
    <property type="molecule type" value="Genomic_DNA"/>
</dbReference>
<feature type="non-terminal residue" evidence="3">
    <location>
        <position position="1051"/>
    </location>
</feature>
<gene>
    <name evidence="3" type="ORF">SAMN03084138_03564</name>
</gene>
<evidence type="ECO:0000313" key="4">
    <source>
        <dbReference type="Proteomes" id="UP000182692"/>
    </source>
</evidence>
<dbReference type="NCBIfam" id="NF033510">
    <property type="entry name" value="Ca_tandemer"/>
    <property type="match status" value="1"/>
</dbReference>
<accession>A0A1I5UEA0</accession>
<feature type="domain" description="PKD/Chitinase" evidence="2">
    <location>
        <begin position="671"/>
        <end position="763"/>
    </location>
</feature>
<feature type="compositionally biased region" description="Polar residues" evidence="1">
    <location>
        <begin position="304"/>
        <end position="322"/>
    </location>
</feature>
<feature type="region of interest" description="Disordered" evidence="1">
    <location>
        <begin position="805"/>
        <end position="863"/>
    </location>
</feature>
<feature type="compositionally biased region" description="Polar residues" evidence="1">
    <location>
        <begin position="996"/>
        <end position="1019"/>
    </location>
</feature>
<dbReference type="InterPro" id="IPR022038">
    <property type="entry name" value="Ig-like_bact"/>
</dbReference>
<dbReference type="Pfam" id="PF19077">
    <property type="entry name" value="Big_13"/>
    <property type="match status" value="1"/>
</dbReference>
<dbReference type="InterPro" id="IPR044016">
    <property type="entry name" value="Big_13"/>
</dbReference>
<feature type="domain" description="PKD/Chitinase" evidence="2">
    <location>
        <begin position="927"/>
        <end position="1019"/>
    </location>
</feature>